<reference evidence="9" key="1">
    <citation type="submission" date="2016-10" db="EMBL/GenBank/DDBJ databases">
        <authorList>
            <person name="Varghese N."/>
            <person name="Submissions S."/>
        </authorList>
    </citation>
    <scope>NUCLEOTIDE SEQUENCE [LARGE SCALE GENOMIC DNA]</scope>
    <source>
        <strain evidence="9">IBRC-M 10761</strain>
    </source>
</reference>
<feature type="binding site" evidence="5">
    <location>
        <begin position="118"/>
        <end position="122"/>
    </location>
    <ligand>
        <name>S-adenosyl-L-methionine</name>
        <dbReference type="ChEBI" id="CHEBI:59789"/>
    </ligand>
</feature>
<evidence type="ECO:0000313" key="8">
    <source>
        <dbReference type="EMBL" id="SEJ11763.1"/>
    </source>
</evidence>
<dbReference type="Pfam" id="PF17827">
    <property type="entry name" value="PrmC_N"/>
    <property type="match status" value="1"/>
</dbReference>
<dbReference type="OrthoDB" id="9800643at2"/>
<keyword evidence="1 5" id="KW-0489">Methyltransferase</keyword>
<dbReference type="EMBL" id="FNZH01000002">
    <property type="protein sequence ID" value="SEJ11763.1"/>
    <property type="molecule type" value="Genomic_DNA"/>
</dbReference>
<feature type="binding site" evidence="5">
    <location>
        <begin position="184"/>
        <end position="187"/>
    </location>
    <ligand>
        <name>substrate</name>
    </ligand>
</feature>
<evidence type="ECO:0000256" key="2">
    <source>
        <dbReference type="ARBA" id="ARBA00022679"/>
    </source>
</evidence>
<dbReference type="HAMAP" id="MF_02126">
    <property type="entry name" value="RF_methyltr_PrmC"/>
    <property type="match status" value="1"/>
</dbReference>
<dbReference type="CDD" id="cd02440">
    <property type="entry name" value="AdoMet_MTases"/>
    <property type="match status" value="1"/>
</dbReference>
<name>A0A1H6W4D6_9BACT</name>
<comment type="function">
    <text evidence="5">Methylates the class 1 translation termination release factors RF1/PrfA and RF2/PrfB on the glutamine residue of the universally conserved GGQ motif.</text>
</comment>
<dbReference type="PANTHER" id="PTHR18895">
    <property type="entry name" value="HEMK METHYLTRANSFERASE"/>
    <property type="match status" value="1"/>
</dbReference>
<gene>
    <name evidence="5" type="primary">prmC</name>
    <name evidence="8" type="ORF">SAMN05192553_102469</name>
</gene>
<sequence length="279" mass="30885">MAIKLKAIHKRYSGELSTTYLPEEAGSLASWLMEAYLGTRATDLLSDRSVETIPPAMEAALNRLMQGVPIQYILGKAPFYGREFLVGPEVLIPRRETEELVHLIVKSASGKMKVLDLGTGSGCIGISLALEWKEASVTALDNSPEALALARKNATLLHASLDFVLADMLAPRLPLGTLDLMVSNPPYVRNQEKAHMHPNVLDHEPHGALFVPDEDPLRYYRALVRHARNHLKTGGLFYVEINEQFGTEVASLMEEAGMTAIRIYQDLQGKDRIVWGQLS</sequence>
<proteinExistence type="inferred from homology"/>
<dbReference type="GO" id="GO:0102559">
    <property type="term" value="F:peptide chain release factor N(5)-glutamine methyltransferase activity"/>
    <property type="evidence" value="ECO:0007669"/>
    <property type="project" value="UniProtKB-EC"/>
</dbReference>
<protein>
    <recommendedName>
        <fullName evidence="5">Release factor glutamine methyltransferase</fullName>
        <shortName evidence="5">RF MTase</shortName>
        <ecNumber evidence="5">2.1.1.297</ecNumber>
    </recommendedName>
    <alternativeName>
        <fullName evidence="5">N5-glutamine methyltransferase PrmC</fullName>
    </alternativeName>
    <alternativeName>
        <fullName evidence="5">Protein-(glutamine-N5) MTase PrmC</fullName>
    </alternativeName>
    <alternativeName>
        <fullName evidence="5">Protein-glutamine N-methyltransferase PrmC</fullName>
    </alternativeName>
</protein>
<feature type="binding site" evidence="5">
    <location>
        <position position="184"/>
    </location>
    <ligand>
        <name>S-adenosyl-L-methionine</name>
        <dbReference type="ChEBI" id="CHEBI:59789"/>
    </ligand>
</feature>
<dbReference type="GO" id="GO:0032259">
    <property type="term" value="P:methylation"/>
    <property type="evidence" value="ECO:0007669"/>
    <property type="project" value="UniProtKB-KW"/>
</dbReference>
<dbReference type="NCBIfam" id="TIGR03534">
    <property type="entry name" value="RF_mod_PrmC"/>
    <property type="match status" value="1"/>
</dbReference>
<dbReference type="SUPFAM" id="SSF53335">
    <property type="entry name" value="S-adenosyl-L-methionine-dependent methyltransferases"/>
    <property type="match status" value="1"/>
</dbReference>
<dbReference type="PROSITE" id="PS00092">
    <property type="entry name" value="N6_MTASE"/>
    <property type="match status" value="1"/>
</dbReference>
<feature type="binding site" evidence="5">
    <location>
        <position position="141"/>
    </location>
    <ligand>
        <name>S-adenosyl-L-methionine</name>
        <dbReference type="ChEBI" id="CHEBI:59789"/>
    </ligand>
</feature>
<comment type="caution">
    <text evidence="5">Lacks conserved residue(s) required for the propagation of feature annotation.</text>
</comment>
<dbReference type="EC" id="2.1.1.297" evidence="5"/>
<accession>A0A1H6W4D6</accession>
<dbReference type="Pfam" id="PF05175">
    <property type="entry name" value="MTS"/>
    <property type="match status" value="1"/>
</dbReference>
<dbReference type="Gene3D" id="1.10.8.10">
    <property type="entry name" value="DNA helicase RuvA subunit, C-terminal domain"/>
    <property type="match status" value="1"/>
</dbReference>
<dbReference type="InterPro" id="IPR007848">
    <property type="entry name" value="Small_mtfrase_dom"/>
</dbReference>
<comment type="similarity">
    <text evidence="5">Belongs to the protein N5-glutamine methyltransferase family. PrmC subfamily.</text>
</comment>
<dbReference type="InterPro" id="IPR040758">
    <property type="entry name" value="PrmC_N"/>
</dbReference>
<dbReference type="AlphaFoldDB" id="A0A1H6W4D6"/>
<evidence type="ECO:0000256" key="4">
    <source>
        <dbReference type="ARBA" id="ARBA00048391"/>
    </source>
</evidence>
<evidence type="ECO:0000259" key="7">
    <source>
        <dbReference type="Pfam" id="PF17827"/>
    </source>
</evidence>
<comment type="catalytic activity">
    <reaction evidence="4 5">
        <text>L-glutaminyl-[peptide chain release factor] + S-adenosyl-L-methionine = N(5)-methyl-L-glutaminyl-[peptide chain release factor] + S-adenosyl-L-homocysteine + H(+)</text>
        <dbReference type="Rhea" id="RHEA:42896"/>
        <dbReference type="Rhea" id="RHEA-COMP:10271"/>
        <dbReference type="Rhea" id="RHEA-COMP:10272"/>
        <dbReference type="ChEBI" id="CHEBI:15378"/>
        <dbReference type="ChEBI" id="CHEBI:30011"/>
        <dbReference type="ChEBI" id="CHEBI:57856"/>
        <dbReference type="ChEBI" id="CHEBI:59789"/>
        <dbReference type="ChEBI" id="CHEBI:61891"/>
        <dbReference type="EC" id="2.1.1.297"/>
    </reaction>
</comment>
<keyword evidence="9" id="KW-1185">Reference proteome</keyword>
<dbReference type="Proteomes" id="UP000199403">
    <property type="component" value="Unassembled WGS sequence"/>
</dbReference>
<dbReference type="InterPro" id="IPR050320">
    <property type="entry name" value="N5-glutamine_MTase"/>
</dbReference>
<evidence type="ECO:0000313" key="9">
    <source>
        <dbReference type="Proteomes" id="UP000199403"/>
    </source>
</evidence>
<dbReference type="InterPro" id="IPR019874">
    <property type="entry name" value="RF_methyltr_PrmC"/>
</dbReference>
<feature type="domain" description="Release factor glutamine methyltransferase N-terminal" evidence="7">
    <location>
        <begin position="23"/>
        <end position="75"/>
    </location>
</feature>
<dbReference type="PANTHER" id="PTHR18895:SF74">
    <property type="entry name" value="MTRF1L RELEASE FACTOR GLUTAMINE METHYLTRANSFERASE"/>
    <property type="match status" value="1"/>
</dbReference>
<dbReference type="STRING" id="1416801.SAMN05192553_102469"/>
<keyword evidence="3 5" id="KW-0949">S-adenosyl-L-methionine</keyword>
<evidence type="ECO:0000256" key="3">
    <source>
        <dbReference type="ARBA" id="ARBA00022691"/>
    </source>
</evidence>
<dbReference type="NCBIfam" id="TIGR00536">
    <property type="entry name" value="hemK_fam"/>
    <property type="match status" value="1"/>
</dbReference>
<organism evidence="8 9">
    <name type="scientific">Cyclobacterium xiamenense</name>
    <dbReference type="NCBI Taxonomy" id="1297121"/>
    <lineage>
        <taxon>Bacteria</taxon>
        <taxon>Pseudomonadati</taxon>
        <taxon>Bacteroidota</taxon>
        <taxon>Cytophagia</taxon>
        <taxon>Cytophagales</taxon>
        <taxon>Cyclobacteriaceae</taxon>
        <taxon>Cyclobacterium</taxon>
    </lineage>
</organism>
<dbReference type="GO" id="GO:0003676">
    <property type="term" value="F:nucleic acid binding"/>
    <property type="evidence" value="ECO:0007669"/>
    <property type="project" value="InterPro"/>
</dbReference>
<dbReference type="InterPro" id="IPR029063">
    <property type="entry name" value="SAM-dependent_MTases_sf"/>
</dbReference>
<evidence type="ECO:0000256" key="5">
    <source>
        <dbReference type="HAMAP-Rule" id="MF_02126"/>
    </source>
</evidence>
<dbReference type="InterPro" id="IPR004556">
    <property type="entry name" value="HemK-like"/>
</dbReference>
<feature type="domain" description="Methyltransferase small" evidence="6">
    <location>
        <begin position="106"/>
        <end position="193"/>
    </location>
</feature>
<dbReference type="InterPro" id="IPR002052">
    <property type="entry name" value="DNA_methylase_N6_adenine_CS"/>
</dbReference>
<evidence type="ECO:0000259" key="6">
    <source>
        <dbReference type="Pfam" id="PF05175"/>
    </source>
</evidence>
<dbReference type="Gene3D" id="3.40.50.150">
    <property type="entry name" value="Vaccinia Virus protein VP39"/>
    <property type="match status" value="1"/>
</dbReference>
<keyword evidence="2 5" id="KW-0808">Transferase</keyword>
<dbReference type="RefSeq" id="WP_092171418.1">
    <property type="nucleotide sequence ID" value="NZ_FNZH01000002.1"/>
</dbReference>
<evidence type="ECO:0000256" key="1">
    <source>
        <dbReference type="ARBA" id="ARBA00022603"/>
    </source>
</evidence>